<keyword evidence="4 6" id="KW-1133">Transmembrane helix</keyword>
<dbReference type="EMBL" id="CALNXI010003590">
    <property type="protein sequence ID" value="CAH3193766.1"/>
    <property type="molecule type" value="Genomic_DNA"/>
</dbReference>
<feature type="transmembrane region" description="Helical" evidence="6">
    <location>
        <begin position="240"/>
        <end position="260"/>
    </location>
</feature>
<evidence type="ECO:0000256" key="2">
    <source>
        <dbReference type="ARBA" id="ARBA00022475"/>
    </source>
</evidence>
<dbReference type="Proteomes" id="UP001159427">
    <property type="component" value="Unassembled WGS sequence"/>
</dbReference>
<feature type="transmembrane region" description="Helical" evidence="6">
    <location>
        <begin position="459"/>
        <end position="480"/>
    </location>
</feature>
<feature type="transmembrane region" description="Helical" evidence="6">
    <location>
        <begin position="339"/>
        <end position="364"/>
    </location>
</feature>
<keyword evidence="3 6" id="KW-0812">Transmembrane</keyword>
<organism evidence="8 9">
    <name type="scientific">Porites evermanni</name>
    <dbReference type="NCBI Taxonomy" id="104178"/>
    <lineage>
        <taxon>Eukaryota</taxon>
        <taxon>Metazoa</taxon>
        <taxon>Cnidaria</taxon>
        <taxon>Anthozoa</taxon>
        <taxon>Hexacorallia</taxon>
        <taxon>Scleractinia</taxon>
        <taxon>Fungiina</taxon>
        <taxon>Poritidae</taxon>
        <taxon>Porites</taxon>
    </lineage>
</organism>
<feature type="transmembrane region" description="Helical" evidence="6">
    <location>
        <begin position="577"/>
        <end position="598"/>
    </location>
</feature>
<dbReference type="CDD" id="cd00637">
    <property type="entry name" value="7tm_classA_rhodopsin-like"/>
    <property type="match status" value="2"/>
</dbReference>
<feature type="transmembrane region" description="Helical" evidence="6">
    <location>
        <begin position="417"/>
        <end position="438"/>
    </location>
</feature>
<feature type="transmembrane region" description="Helical" evidence="6">
    <location>
        <begin position="154"/>
        <end position="174"/>
    </location>
</feature>
<feature type="domain" description="G-protein coupled receptors family 1 profile" evidence="7">
    <location>
        <begin position="51"/>
        <end position="293"/>
    </location>
</feature>
<evidence type="ECO:0000256" key="5">
    <source>
        <dbReference type="ARBA" id="ARBA00023136"/>
    </source>
</evidence>
<evidence type="ECO:0000313" key="9">
    <source>
        <dbReference type="Proteomes" id="UP001159427"/>
    </source>
</evidence>
<feature type="transmembrane region" description="Helical" evidence="6">
    <location>
        <begin position="71"/>
        <end position="92"/>
    </location>
</feature>
<protein>
    <recommendedName>
        <fullName evidence="7">G-protein coupled receptors family 1 profile domain-containing protein</fullName>
    </recommendedName>
</protein>
<comment type="caution">
    <text evidence="8">The sequence shown here is derived from an EMBL/GenBank/DDBJ whole genome shotgun (WGS) entry which is preliminary data.</text>
</comment>
<dbReference type="Pfam" id="PF00001">
    <property type="entry name" value="7tm_1"/>
    <property type="match status" value="2"/>
</dbReference>
<dbReference type="PROSITE" id="PS50262">
    <property type="entry name" value="G_PROTEIN_RECEP_F1_2"/>
    <property type="match status" value="2"/>
</dbReference>
<keyword evidence="5 6" id="KW-0472">Membrane</keyword>
<feature type="transmembrane region" description="Helical" evidence="6">
    <location>
        <begin position="544"/>
        <end position="565"/>
    </location>
</feature>
<dbReference type="InterPro" id="IPR000276">
    <property type="entry name" value="GPCR_Rhodpsn"/>
</dbReference>
<evidence type="ECO:0000256" key="3">
    <source>
        <dbReference type="ARBA" id="ARBA00022692"/>
    </source>
</evidence>
<feature type="domain" description="G-protein coupled receptors family 1 profile" evidence="7">
    <location>
        <begin position="356"/>
        <end position="596"/>
    </location>
</feature>
<dbReference type="InterPro" id="IPR017452">
    <property type="entry name" value="GPCR_Rhodpsn_7TM"/>
</dbReference>
<reference evidence="8 9" key="1">
    <citation type="submission" date="2022-05" db="EMBL/GenBank/DDBJ databases">
        <authorList>
            <consortium name="Genoscope - CEA"/>
            <person name="William W."/>
        </authorList>
    </citation>
    <scope>NUCLEOTIDE SEQUENCE [LARGE SCALE GENOMIC DNA]</scope>
</reference>
<feature type="transmembrane region" description="Helical" evidence="6">
    <location>
        <begin position="486"/>
        <end position="504"/>
    </location>
</feature>
<proteinExistence type="predicted"/>
<evidence type="ECO:0000313" key="8">
    <source>
        <dbReference type="EMBL" id="CAH3193766.1"/>
    </source>
</evidence>
<gene>
    <name evidence="8" type="ORF">PEVE_00026473</name>
</gene>
<evidence type="ECO:0000256" key="1">
    <source>
        <dbReference type="ARBA" id="ARBA00004651"/>
    </source>
</evidence>
<feature type="transmembrane region" description="Helical" evidence="6">
    <location>
        <begin position="34"/>
        <end position="59"/>
    </location>
</feature>
<comment type="subcellular location">
    <subcellularLocation>
        <location evidence="1">Cell membrane</location>
        <topology evidence="1">Multi-pass membrane protein</topology>
    </subcellularLocation>
</comment>
<name>A0ABN8STX1_9CNID</name>
<evidence type="ECO:0000256" key="6">
    <source>
        <dbReference type="SAM" id="Phobius"/>
    </source>
</evidence>
<dbReference type="Gene3D" id="1.20.1070.10">
    <property type="entry name" value="Rhodopsin 7-helix transmembrane proteins"/>
    <property type="match status" value="2"/>
</dbReference>
<accession>A0ABN8STX1</accession>
<dbReference type="SUPFAM" id="SSF81321">
    <property type="entry name" value="Family A G protein-coupled receptor-like"/>
    <property type="match status" value="2"/>
</dbReference>
<dbReference type="PANTHER" id="PTHR22750">
    <property type="entry name" value="G-PROTEIN COUPLED RECEPTOR"/>
    <property type="match status" value="1"/>
</dbReference>
<feature type="transmembrane region" description="Helical" evidence="6">
    <location>
        <begin position="112"/>
        <end position="133"/>
    </location>
</feature>
<keyword evidence="9" id="KW-1185">Reference proteome</keyword>
<keyword evidence="2" id="KW-1003">Cell membrane</keyword>
<evidence type="ECO:0000259" key="7">
    <source>
        <dbReference type="PROSITE" id="PS50262"/>
    </source>
</evidence>
<dbReference type="PRINTS" id="PR00237">
    <property type="entry name" value="GPCRRHODOPSN"/>
</dbReference>
<feature type="transmembrane region" description="Helical" evidence="6">
    <location>
        <begin position="180"/>
        <end position="199"/>
    </location>
</feature>
<sequence>MSMAQTNVTDDENQKTFVELFCSAEFIRGVDSELIFLSAINIFLSITAFLGNTLILVALHKETSLRPSSKLLYRNLALTDLCVGIIVEPLYVTNWTSVVKERWDICYYSLRTAAFSGYTLCVVSALTLTAISVDRLLALLLELRYRQVVTLRRTSITVIGFWILSIVGASTIIWNLIIFTWYQFIVAALCPVTTIFAYTKIFCTLRHNQIHVQNHVAQAQPSQAIPLNIARYRKAVYSTLWVQGTMVVCYLPFTIALALMPQRGIGIPISAYRTWHFTATLVYLNSSLNPLLYCWKISEVRQAVKETLRQLFCRSNENQKTFKELVCSPEFFRGVDSELIFLSAINIFLSITVFLGNTLILVALHKETSLHPPSKLLYRNLAITDLCVGIIVEPLYVTNWTSVLKERWDICYYSFRTAAFSGYTLCAVSLLTVTAISVDRLLALLLGLRYRQVVTLRRTSITVIGFWILSIVGASTIIWNLFITTWYQYIVAGLCLVTIIFAYTKIFCTLRHNQIHFQNHVAQGQPRQAIPLNIARYRKAVYSALWVQGTMVVCYLPFTIAVALMPQRGIPISAYRAWHFTATLVYVNSSLNPLLYCWKISEVREAVKETLRQLFCRSS</sequence>
<feature type="transmembrane region" description="Helical" evidence="6">
    <location>
        <begin position="376"/>
        <end position="397"/>
    </location>
</feature>
<evidence type="ECO:0000256" key="4">
    <source>
        <dbReference type="ARBA" id="ARBA00022989"/>
    </source>
</evidence>